<evidence type="ECO:0000256" key="7">
    <source>
        <dbReference type="ARBA" id="ARBA00023163"/>
    </source>
</evidence>
<feature type="compositionally biased region" description="Low complexity" evidence="9">
    <location>
        <begin position="409"/>
        <end position="424"/>
    </location>
</feature>
<dbReference type="Gene3D" id="1.10.150.60">
    <property type="entry name" value="ARID DNA-binding domain"/>
    <property type="match status" value="1"/>
</dbReference>
<dbReference type="InterPro" id="IPR025995">
    <property type="entry name" value="Tudor-knot"/>
</dbReference>
<proteinExistence type="predicted"/>
<dbReference type="EMBL" id="CH477572">
    <property type="protein sequence ID" value="EAT38863.1"/>
    <property type="molecule type" value="Genomic_DNA"/>
</dbReference>
<dbReference type="CDD" id="cd16100">
    <property type="entry name" value="ARID"/>
    <property type="match status" value="1"/>
</dbReference>
<protein>
    <submittedName>
        <fullName evidence="11">AAEL009299-PA</fullName>
    </submittedName>
</protein>
<dbReference type="SUPFAM" id="SSF46774">
    <property type="entry name" value="ARID-like"/>
    <property type="match status" value="1"/>
</dbReference>
<dbReference type="GO" id="GO:0005694">
    <property type="term" value="C:chromosome"/>
    <property type="evidence" value="ECO:0007669"/>
    <property type="project" value="UniProtKB-ARBA"/>
</dbReference>
<feature type="non-terminal residue" evidence="11">
    <location>
        <position position="1"/>
    </location>
</feature>
<keyword evidence="3" id="KW-0832">Ubl conjugation</keyword>
<evidence type="ECO:0000256" key="5">
    <source>
        <dbReference type="ARBA" id="ARBA00023015"/>
    </source>
</evidence>
<evidence type="ECO:0000313" key="11">
    <source>
        <dbReference type="EMBL" id="EAT38863.1"/>
    </source>
</evidence>
<dbReference type="SMART" id="SM00298">
    <property type="entry name" value="CHROMO"/>
    <property type="match status" value="1"/>
</dbReference>
<dbReference type="PaxDb" id="7159-AAEL018175-PA"/>
<name>Q16W87_AEDAE</name>
<feature type="compositionally biased region" description="Low complexity" evidence="9">
    <location>
        <begin position="655"/>
        <end position="688"/>
    </location>
</feature>
<evidence type="ECO:0000256" key="6">
    <source>
        <dbReference type="ARBA" id="ARBA00023125"/>
    </source>
</evidence>
<reference evidence="11" key="3">
    <citation type="submission" date="2012-09" db="EMBL/GenBank/DDBJ databases">
        <authorList>
            <consortium name="VectorBase"/>
        </authorList>
    </citation>
    <scope>NUCLEOTIDE SEQUENCE</scope>
    <source>
        <strain evidence="11">Liverpool</strain>
    </source>
</reference>
<evidence type="ECO:0000256" key="8">
    <source>
        <dbReference type="ARBA" id="ARBA00023242"/>
    </source>
</evidence>
<dbReference type="SMART" id="SM00501">
    <property type="entry name" value="BRIGHT"/>
    <property type="match status" value="1"/>
</dbReference>
<sequence length="688" mass="76006">FQQADDPPYLTVGTEVSAKYKGAFCEAKVRKVVRNIKCRVAYKQAGLGSGVVSDDQIKGALRVGATVEVKHPERKEYVEATLTKIQDCSQYTVVFDDGDITTLRRSALCLKSGRHFNESETLDQLPLTHPEHFGNPVIGGRRGRRSRHLLQDDSSDEDDEPAVNSRSNNSDKEENIGKVVCVESTDNKKKNPKENWFPGLVVAPTAQDTVRIRVKDEYLVRSFKDGRYYTVPKKEATDFSRDCTNKSEAAAVSAALDYMDNDTLPPHWDREALFGMSGSCSDSEQELETDSSDDEPTEEKDHFVAQLYKFMDDRGTPLNKVPSIINRDVNLYRLFRAVQKLNGYNRVTSQNQWKQIALRLGFSPATVSITNLVKQAYKKFLFSFEEFNRKLGCTMVPHPRTNRSKGRSLVRASSATSSSAVEESGNTSESSTAETKPPNNKRKLSGASTGKVKALVDKFEEKEKDKEKEKEKEKPKESVVVKKEEPPASAKKEKIPPKVTTPKASEPNEKRGRKRKETDSTDSKKDDKDKDSGKGSSSSGASSSSVSGDSKSSSSSSSAMETKTAPSFPIEVGDKLKVYYDEQKVTYEAKVIEIAIQEGSPIYLVHYTGWNTRYDEWVRKERVAENLTNSKTKKGKSDKSSHNNKNAPPPRDRSNSSTGGPPGSSAANAANSTSGPPSATPATATTPK</sequence>
<keyword evidence="1" id="KW-1017">Isopeptide bond</keyword>
<dbReference type="SMART" id="SM00333">
    <property type="entry name" value="TUDOR"/>
    <property type="match status" value="2"/>
</dbReference>
<evidence type="ECO:0000256" key="1">
    <source>
        <dbReference type="ARBA" id="ARBA00022499"/>
    </source>
</evidence>
<dbReference type="InterPro" id="IPR002999">
    <property type="entry name" value="Tudor"/>
</dbReference>
<feature type="region of interest" description="Disordered" evidence="9">
    <location>
        <begin position="278"/>
        <end position="298"/>
    </location>
</feature>
<dbReference type="InterPro" id="IPR016197">
    <property type="entry name" value="Chromo-like_dom_sf"/>
</dbReference>
<dbReference type="Pfam" id="PF11717">
    <property type="entry name" value="Tudor-knot"/>
    <property type="match status" value="1"/>
</dbReference>
<keyword evidence="8" id="KW-0539">Nucleus</keyword>
<feature type="non-terminal residue" evidence="11">
    <location>
        <position position="688"/>
    </location>
</feature>
<evidence type="ECO:0000256" key="4">
    <source>
        <dbReference type="ARBA" id="ARBA00022853"/>
    </source>
</evidence>
<feature type="compositionally biased region" description="Basic and acidic residues" evidence="9">
    <location>
        <begin position="454"/>
        <end position="496"/>
    </location>
</feature>
<dbReference type="FunFam" id="1.10.150.60:FF:000013">
    <property type="entry name" value="AT-rich interactive domain-containing protein 4B"/>
    <property type="match status" value="1"/>
</dbReference>
<dbReference type="FunFam" id="2.30.30.140:FF:000009">
    <property type="entry name" value="AT-rich interactive domain-containing protein 4B"/>
    <property type="match status" value="1"/>
</dbReference>
<dbReference type="STRING" id="7159.Q16W87"/>
<dbReference type="InterPro" id="IPR000953">
    <property type="entry name" value="Chromo/chromo_shadow_dom"/>
</dbReference>
<evidence type="ECO:0000259" key="10">
    <source>
        <dbReference type="PROSITE" id="PS51011"/>
    </source>
</evidence>
<gene>
    <name evidence="11" type="ORF">AaeL_AAEL009299</name>
</gene>
<evidence type="ECO:0000256" key="3">
    <source>
        <dbReference type="ARBA" id="ARBA00022843"/>
    </source>
</evidence>
<feature type="compositionally biased region" description="Polar residues" evidence="9">
    <location>
        <begin position="425"/>
        <end position="438"/>
    </location>
</feature>
<feature type="compositionally biased region" description="Low complexity" evidence="9">
    <location>
        <begin position="534"/>
        <end position="558"/>
    </location>
</feature>
<dbReference type="Proteomes" id="UP000682892">
    <property type="component" value="Unassembled WGS sequence"/>
</dbReference>
<keyword evidence="2" id="KW-0597">Phosphoprotein</keyword>
<keyword evidence="6" id="KW-0238">DNA-binding</keyword>
<dbReference type="OMA" id="GMNKDAE"/>
<dbReference type="SUPFAM" id="SSF54160">
    <property type="entry name" value="Chromo domain-like"/>
    <property type="match status" value="1"/>
</dbReference>
<dbReference type="VEuPathDB" id="VectorBase:AAEL021394"/>
<reference evidence="11" key="1">
    <citation type="submission" date="2005-10" db="EMBL/GenBank/DDBJ databases">
        <authorList>
            <person name="Loftus B.J."/>
            <person name="Nene V.M."/>
            <person name="Hannick L.I."/>
            <person name="Bidwell S."/>
            <person name="Haas B."/>
            <person name="Amedeo P."/>
            <person name="Orvis J."/>
            <person name="Wortman J.R."/>
            <person name="White O.R."/>
            <person name="Salzberg S."/>
            <person name="Shumway M."/>
            <person name="Koo H."/>
            <person name="Zhao Y."/>
            <person name="Holmes M."/>
            <person name="Miller J."/>
            <person name="Schatz M."/>
            <person name="Pop M."/>
            <person name="Pai G."/>
            <person name="Utterback T."/>
            <person name="Rogers Y.-H."/>
            <person name="Kravitz S."/>
            <person name="Fraser C.M."/>
        </authorList>
    </citation>
    <scope>NUCLEOTIDE SEQUENCE</scope>
    <source>
        <strain evidence="11">Liverpool</strain>
    </source>
</reference>
<keyword evidence="4" id="KW-0156">Chromatin regulator</keyword>
<dbReference type="CDD" id="cd20390">
    <property type="entry name" value="Tudor_ARID4_rpt2"/>
    <property type="match status" value="1"/>
</dbReference>
<dbReference type="GO" id="GO:0006325">
    <property type="term" value="P:chromatin organization"/>
    <property type="evidence" value="ECO:0007669"/>
    <property type="project" value="UniProtKB-KW"/>
</dbReference>
<dbReference type="GO" id="GO:0005634">
    <property type="term" value="C:nucleus"/>
    <property type="evidence" value="ECO:0007669"/>
    <property type="project" value="TreeGrafter"/>
</dbReference>
<dbReference type="FunFam" id="2.30.30.140:FF:000097">
    <property type="entry name" value="AT-rich interactive domain-containing protein 4B"/>
    <property type="match status" value="1"/>
</dbReference>
<dbReference type="GO" id="GO:0006357">
    <property type="term" value="P:regulation of transcription by RNA polymerase II"/>
    <property type="evidence" value="ECO:0007669"/>
    <property type="project" value="TreeGrafter"/>
</dbReference>
<evidence type="ECO:0000256" key="9">
    <source>
        <dbReference type="SAM" id="MobiDB-lite"/>
    </source>
</evidence>
<dbReference type="Pfam" id="PF01388">
    <property type="entry name" value="ARID"/>
    <property type="match status" value="1"/>
</dbReference>
<dbReference type="eggNOG" id="KOG3001">
    <property type="taxonomic scope" value="Eukaryota"/>
</dbReference>
<keyword evidence="5" id="KW-0805">Transcription regulation</keyword>
<dbReference type="PhylomeDB" id="Q16W87"/>
<dbReference type="PROSITE" id="PS51011">
    <property type="entry name" value="ARID"/>
    <property type="match status" value="1"/>
</dbReference>
<keyword evidence="7" id="KW-0804">Transcription</keyword>
<dbReference type="PANTHER" id="PTHR13964">
    <property type="entry name" value="RBP-RELATED"/>
    <property type="match status" value="1"/>
</dbReference>
<dbReference type="InterPro" id="IPR036431">
    <property type="entry name" value="ARID_dom_sf"/>
</dbReference>
<dbReference type="SUPFAM" id="SSF63748">
    <property type="entry name" value="Tudor/PWWP/MBT"/>
    <property type="match status" value="1"/>
</dbReference>
<feature type="compositionally biased region" description="Basic and acidic residues" evidence="9">
    <location>
        <begin position="506"/>
        <end position="533"/>
    </location>
</feature>
<feature type="region of interest" description="Disordered" evidence="9">
    <location>
        <begin position="121"/>
        <end position="178"/>
    </location>
</feature>
<feature type="region of interest" description="Disordered" evidence="9">
    <location>
        <begin position="394"/>
        <end position="574"/>
    </location>
</feature>
<dbReference type="InterPro" id="IPR051232">
    <property type="entry name" value="ARID/SWI1_ChromRemod"/>
</dbReference>
<evidence type="ECO:0000313" key="12">
    <source>
        <dbReference type="Proteomes" id="UP000682892"/>
    </source>
</evidence>
<dbReference type="Gene3D" id="2.30.30.140">
    <property type="match status" value="3"/>
</dbReference>
<evidence type="ECO:0000256" key="2">
    <source>
        <dbReference type="ARBA" id="ARBA00022553"/>
    </source>
</evidence>
<dbReference type="InterPro" id="IPR001606">
    <property type="entry name" value="ARID_dom"/>
</dbReference>
<dbReference type="PANTHER" id="PTHR13964:SF27">
    <property type="entry name" value="HAT-TRICK, ISOFORM D"/>
    <property type="match status" value="1"/>
</dbReference>
<feature type="compositionally biased region" description="Acidic residues" evidence="9">
    <location>
        <begin position="283"/>
        <end position="298"/>
    </location>
</feature>
<feature type="region of interest" description="Disordered" evidence="9">
    <location>
        <begin position="624"/>
        <end position="688"/>
    </location>
</feature>
<dbReference type="GO" id="GO:0000976">
    <property type="term" value="F:transcription cis-regulatory region binding"/>
    <property type="evidence" value="ECO:0007669"/>
    <property type="project" value="TreeGrafter"/>
</dbReference>
<reference evidence="11" key="2">
    <citation type="journal article" date="2007" name="Science">
        <title>Genome sequence of Aedes aegypti, a major arbovirus vector.</title>
        <authorList>
            <person name="Nene V."/>
            <person name="Wortman J.R."/>
            <person name="Lawson D."/>
            <person name="Haas B."/>
            <person name="Kodira C."/>
            <person name="Tu Z.J."/>
            <person name="Loftus B."/>
            <person name="Xi Z."/>
            <person name="Megy K."/>
            <person name="Grabherr M."/>
            <person name="Ren Q."/>
            <person name="Zdobnov E.M."/>
            <person name="Lobo N.F."/>
            <person name="Campbell K.S."/>
            <person name="Brown S.E."/>
            <person name="Bonaldo M.F."/>
            <person name="Zhu J."/>
            <person name="Sinkins S.P."/>
            <person name="Hogenkamp D.G."/>
            <person name="Amedeo P."/>
            <person name="Arensburger P."/>
            <person name="Atkinson P.W."/>
            <person name="Bidwell S."/>
            <person name="Biedler J."/>
            <person name="Birney E."/>
            <person name="Bruggner R.V."/>
            <person name="Costas J."/>
            <person name="Coy M.R."/>
            <person name="Crabtree J."/>
            <person name="Crawford M."/>
            <person name="Debruyn B."/>
            <person name="Decaprio D."/>
            <person name="Eiglmeier K."/>
            <person name="Eisenstadt E."/>
            <person name="El-Dorry H."/>
            <person name="Gelbart W.M."/>
            <person name="Gomes S.L."/>
            <person name="Hammond M."/>
            <person name="Hannick L.I."/>
            <person name="Hogan J.R."/>
            <person name="Holmes M.H."/>
            <person name="Jaffe D."/>
            <person name="Johnston J.S."/>
            <person name="Kennedy R.C."/>
            <person name="Koo H."/>
            <person name="Kravitz S."/>
            <person name="Kriventseva E.V."/>
            <person name="Kulp D."/>
            <person name="Labutti K."/>
            <person name="Lee E."/>
            <person name="Li S."/>
            <person name="Lovin D.D."/>
            <person name="Mao C."/>
            <person name="Mauceli E."/>
            <person name="Menck C.F."/>
            <person name="Miller J.R."/>
            <person name="Montgomery P."/>
            <person name="Mori A."/>
            <person name="Nascimento A.L."/>
            <person name="Naveira H.F."/>
            <person name="Nusbaum C."/>
            <person name="O'leary S."/>
            <person name="Orvis J."/>
            <person name="Pertea M."/>
            <person name="Quesneville H."/>
            <person name="Reidenbach K.R."/>
            <person name="Rogers Y.H."/>
            <person name="Roth C.W."/>
            <person name="Schneider J.R."/>
            <person name="Schatz M."/>
            <person name="Shumway M."/>
            <person name="Stanke M."/>
            <person name="Stinson E.O."/>
            <person name="Tubio J.M."/>
            <person name="Vanzee J.P."/>
            <person name="Verjovski-Almeida S."/>
            <person name="Werner D."/>
            <person name="White O."/>
            <person name="Wyder S."/>
            <person name="Zeng Q."/>
            <person name="Zhao Q."/>
            <person name="Zhao Y."/>
            <person name="Hill C.A."/>
            <person name="Raikhel A.S."/>
            <person name="Soares M.B."/>
            <person name="Knudson D.L."/>
            <person name="Lee N.H."/>
            <person name="Galagan J."/>
            <person name="Salzberg S.L."/>
            <person name="Paulsen I.T."/>
            <person name="Dimopoulos G."/>
            <person name="Collins F.H."/>
            <person name="Birren B."/>
            <person name="Fraser-Liggett C.M."/>
            <person name="Severson D.W."/>
        </authorList>
    </citation>
    <scope>NUCLEOTIDE SEQUENCE [LARGE SCALE GENOMIC DNA]</scope>
    <source>
        <strain evidence="11">Liverpool</strain>
    </source>
</reference>
<dbReference type="InterPro" id="IPR012603">
    <property type="entry name" value="ARID4A/B_PWWP"/>
</dbReference>
<dbReference type="Pfam" id="PF08169">
    <property type="entry name" value="RBB1NT"/>
    <property type="match status" value="1"/>
</dbReference>
<accession>Q16W87</accession>
<dbReference type="SMART" id="SM01014">
    <property type="entry name" value="ARID"/>
    <property type="match status" value="1"/>
</dbReference>
<dbReference type="CDD" id="cd20389">
    <property type="entry name" value="Tudor_ARID4_rpt1"/>
    <property type="match status" value="1"/>
</dbReference>
<dbReference type="AlphaFoldDB" id="Q16W87"/>
<feature type="domain" description="ARID" evidence="10">
    <location>
        <begin position="297"/>
        <end position="389"/>
    </location>
</feature>
<organism evidence="11 12">
    <name type="scientific">Aedes aegypti</name>
    <name type="common">Yellowfever mosquito</name>
    <name type="synonym">Culex aegypti</name>
    <dbReference type="NCBI Taxonomy" id="7159"/>
    <lineage>
        <taxon>Eukaryota</taxon>
        <taxon>Metazoa</taxon>
        <taxon>Ecdysozoa</taxon>
        <taxon>Arthropoda</taxon>
        <taxon>Hexapoda</taxon>
        <taxon>Insecta</taxon>
        <taxon>Pterygota</taxon>
        <taxon>Neoptera</taxon>
        <taxon>Endopterygota</taxon>
        <taxon>Diptera</taxon>
        <taxon>Nematocera</taxon>
        <taxon>Culicoidea</taxon>
        <taxon>Culicidae</taxon>
        <taxon>Culicinae</taxon>
        <taxon>Aedini</taxon>
        <taxon>Aedes</taxon>
        <taxon>Stegomyia</taxon>
    </lineage>
</organism>
<dbReference type="eggNOG" id="KOG2744">
    <property type="taxonomic scope" value="Eukaryota"/>
</dbReference>